<dbReference type="EMBL" id="LT906467">
    <property type="protein sequence ID" value="SNV56569.1"/>
    <property type="molecule type" value="Genomic_DNA"/>
</dbReference>
<dbReference type="STRING" id="156978.CIMIT_01250"/>
<name>A0A076NLH8_9CORY</name>
<dbReference type="Proteomes" id="UP000028780">
    <property type="component" value="Chromosome"/>
</dbReference>
<dbReference type="eggNOG" id="ENOG502ZHWX">
    <property type="taxonomic scope" value="Bacteria"/>
</dbReference>
<evidence type="ECO:0000313" key="1">
    <source>
        <dbReference type="EMBL" id="AIJ32720.1"/>
    </source>
</evidence>
<organism evidence="1 3">
    <name type="scientific">Corynebacterium imitans</name>
    <dbReference type="NCBI Taxonomy" id="156978"/>
    <lineage>
        <taxon>Bacteria</taxon>
        <taxon>Bacillati</taxon>
        <taxon>Actinomycetota</taxon>
        <taxon>Actinomycetes</taxon>
        <taxon>Mycobacteriales</taxon>
        <taxon>Corynebacteriaceae</taxon>
        <taxon>Corynebacterium</taxon>
    </lineage>
</organism>
<accession>A0A076NLH8</accession>
<dbReference type="Pfam" id="PF10698">
    <property type="entry name" value="DUF2505"/>
    <property type="match status" value="1"/>
</dbReference>
<dbReference type="RefSeq" id="WP_038587999.1">
    <property type="nucleotide sequence ID" value="NZ_CP009211.1"/>
</dbReference>
<dbReference type="HOGENOM" id="CLU_104590_0_1_11"/>
<dbReference type="OrthoDB" id="5178774at2"/>
<reference evidence="2 4" key="2">
    <citation type="submission" date="2017-06" db="EMBL/GenBank/DDBJ databases">
        <authorList>
            <consortium name="Pathogen Informatics"/>
        </authorList>
    </citation>
    <scope>NUCLEOTIDE SEQUENCE [LARGE SCALE GENOMIC DNA]</scope>
    <source>
        <strain evidence="2 4">NCTC13015</strain>
    </source>
</reference>
<protein>
    <submittedName>
        <fullName evidence="2">Protein of uncharacterized function (DUF2505)</fullName>
    </submittedName>
</protein>
<evidence type="ECO:0000313" key="4">
    <source>
        <dbReference type="Proteomes" id="UP000215374"/>
    </source>
</evidence>
<dbReference type="Proteomes" id="UP000215374">
    <property type="component" value="Chromosome 1"/>
</dbReference>
<dbReference type="KEGG" id="cii:CIMIT_01250"/>
<evidence type="ECO:0000313" key="2">
    <source>
        <dbReference type="EMBL" id="SNV56569.1"/>
    </source>
</evidence>
<dbReference type="InterPro" id="IPR019639">
    <property type="entry name" value="DUF2505"/>
</dbReference>
<dbReference type="AlphaFoldDB" id="A0A076NLH8"/>
<keyword evidence="3" id="KW-1185">Reference proteome</keyword>
<dbReference type="EMBL" id="CP009211">
    <property type="protein sequence ID" value="AIJ32720.1"/>
    <property type="molecule type" value="Genomic_DNA"/>
</dbReference>
<gene>
    <name evidence="1" type="ORF">CIMIT_01250</name>
    <name evidence="2" type="ORF">SAMEA4535761_00316</name>
</gene>
<sequence length="163" mass="17760">MTARSETTVTINQPAEKVAEAYATQAYWEFIAEKLSPEPGQLHEFTGETATLFEVLPKSILPEAAQAMISQDLKLKRVVNVGKLDGNTAKHTFTGDVKGTPVDFSGEITMTGEGETTTLAYDNEAKVDIPFMGAALEPKVAEALEEIVENEAKLTEQWIAENL</sequence>
<reference evidence="1 3" key="1">
    <citation type="submission" date="2014-08" db="EMBL/GenBank/DDBJ databases">
        <title>Complete genome sequence of Corynebacterium imitans DSM 44264, isolated from a five-month-old boy with suspected pharyngeal diphtheria.</title>
        <authorList>
            <person name="Mollmann S."/>
            <person name="Albersmeier A."/>
            <person name="Ruckert C."/>
            <person name="Tauch A."/>
        </authorList>
    </citation>
    <scope>NUCLEOTIDE SEQUENCE [LARGE SCALE GENOMIC DNA]</scope>
    <source>
        <strain evidence="1 3">DSM 44264</strain>
    </source>
</reference>
<proteinExistence type="predicted"/>
<evidence type="ECO:0000313" key="3">
    <source>
        <dbReference type="Proteomes" id="UP000028780"/>
    </source>
</evidence>